<keyword evidence="1" id="KW-0378">Hydrolase</keyword>
<dbReference type="Pfam" id="PF00176">
    <property type="entry name" value="SNF2-rel_dom"/>
    <property type="match status" value="1"/>
</dbReference>
<dbReference type="PANTHER" id="PTHR45766:SF6">
    <property type="entry name" value="SWI_SNF-RELATED MATRIX-ASSOCIATED ACTIN-DEPENDENT REGULATOR OF CHROMATIN SUBFAMILY A-LIKE PROTEIN 1"/>
    <property type="match status" value="1"/>
</dbReference>
<evidence type="ECO:0000256" key="2">
    <source>
        <dbReference type="SAM" id="MobiDB-lite"/>
    </source>
</evidence>
<dbReference type="PANTHER" id="PTHR45766">
    <property type="entry name" value="DNA ANNEALING HELICASE AND ENDONUCLEASE ZRANB3 FAMILY MEMBER"/>
    <property type="match status" value="1"/>
</dbReference>
<feature type="domain" description="SNF2 N-terminal" evidence="3">
    <location>
        <begin position="185"/>
        <end position="351"/>
    </location>
</feature>
<dbReference type="GO" id="GO:0016787">
    <property type="term" value="F:hydrolase activity"/>
    <property type="evidence" value="ECO:0007669"/>
    <property type="project" value="UniProtKB-KW"/>
</dbReference>
<dbReference type="EMBL" id="BK015217">
    <property type="protein sequence ID" value="DAD96424.1"/>
    <property type="molecule type" value="Genomic_DNA"/>
</dbReference>
<dbReference type="Gene3D" id="3.40.50.300">
    <property type="entry name" value="P-loop containing nucleotide triphosphate hydrolases"/>
    <property type="match status" value="2"/>
</dbReference>
<dbReference type="InterPro" id="IPR027417">
    <property type="entry name" value="P-loop_NTPase"/>
</dbReference>
<accession>A0A8S5NQC5</accession>
<sequence length="629" mass="72286">MIYNLLYDWQKQIVDSLSKKVAFGLWLDCGLGKTVQALALAEQNQSTKILIVTPNCKASESVNTPGSWQQWAMRLGPDNVDWVVHSKGDKYPVHSIQYNRTSASASPDKKVATESQTDCKPTDTKSECPKSDGNAENEILKSQNCKKPKLRKGVEASAVLSISSVPLPPDSVSANSARTNKEQRFVFKEWERSVFICNYESLFVRNAQGKRVQLKLEILSFLQACRHQPVTLLLDESHYIKDPEAQQTLALQAIKRELICMSSSLHTYLLTGTPFTRGFIDVWNQLKFLGCQMTKTQFKDQFCVLGNIRGLLGWQQPIIGYKNVDKLYDLIHRYALTLKSDDVLKLPEQVFTEHVHEPSPYFTLLTRERLPIKTILNINNARREQELPVLANEDVEALICIWEEEHGKELHSISFDDALKDNLSLPNPWYRNIDYPETAYLCDTPGSMWMRARQLSIGFQGNAEAATWYDQTRLDEIQNLLSEHEDNYVIFYNYVPEFTELFDMCVKLGYNIDVYNGDIKSLENYTRYSNESEEQRLLDKKNVILSNFASGSTGMNWQLYNQCLIASLPTYKHWAQGIKRVHRSGSTSTVFYHIFLSRTWLDRGMWETLMNGTEYSQEMFDKALNEAQI</sequence>
<dbReference type="InterPro" id="IPR000330">
    <property type="entry name" value="SNF2_N"/>
</dbReference>
<evidence type="ECO:0000313" key="4">
    <source>
        <dbReference type="EMBL" id="DAD96424.1"/>
    </source>
</evidence>
<dbReference type="GO" id="GO:0031297">
    <property type="term" value="P:replication fork processing"/>
    <property type="evidence" value="ECO:0007669"/>
    <property type="project" value="TreeGrafter"/>
</dbReference>
<dbReference type="SUPFAM" id="SSF52540">
    <property type="entry name" value="P-loop containing nucleoside triphosphate hydrolases"/>
    <property type="match status" value="2"/>
</dbReference>
<feature type="region of interest" description="Disordered" evidence="2">
    <location>
        <begin position="102"/>
        <end position="135"/>
    </location>
</feature>
<evidence type="ECO:0000256" key="1">
    <source>
        <dbReference type="ARBA" id="ARBA00022801"/>
    </source>
</evidence>
<proteinExistence type="predicted"/>
<evidence type="ECO:0000259" key="3">
    <source>
        <dbReference type="Pfam" id="PF00176"/>
    </source>
</evidence>
<dbReference type="GO" id="GO:0005524">
    <property type="term" value="F:ATP binding"/>
    <property type="evidence" value="ECO:0007669"/>
    <property type="project" value="InterPro"/>
</dbReference>
<organism evidence="4">
    <name type="scientific">Myoviridae sp. ctj3P51</name>
    <dbReference type="NCBI Taxonomy" id="2826687"/>
    <lineage>
        <taxon>Viruses</taxon>
        <taxon>Duplodnaviria</taxon>
        <taxon>Heunggongvirae</taxon>
        <taxon>Uroviricota</taxon>
        <taxon>Caudoviricetes</taxon>
    </lineage>
</organism>
<dbReference type="GO" id="GO:0006281">
    <property type="term" value="P:DNA repair"/>
    <property type="evidence" value="ECO:0007669"/>
    <property type="project" value="TreeGrafter"/>
</dbReference>
<feature type="compositionally biased region" description="Basic and acidic residues" evidence="2">
    <location>
        <begin position="120"/>
        <end position="130"/>
    </location>
</feature>
<name>A0A8S5NQC5_9CAUD</name>
<protein>
    <submittedName>
        <fullName evidence="4">Chromatin remodeling complex ATPase</fullName>
    </submittedName>
</protein>
<reference evidence="4" key="1">
    <citation type="journal article" date="2021" name="Proc. Natl. Acad. Sci. U.S.A.">
        <title>A Catalog of Tens of Thousands of Viruses from Human Metagenomes Reveals Hidden Associations with Chronic Diseases.</title>
        <authorList>
            <person name="Tisza M.J."/>
            <person name="Buck C.B."/>
        </authorList>
    </citation>
    <scope>NUCLEOTIDE SEQUENCE</scope>
    <source>
        <strain evidence="4">Ctj3P51</strain>
    </source>
</reference>